<dbReference type="InterPro" id="IPR003689">
    <property type="entry name" value="ZIP"/>
</dbReference>
<accession>A0AAV5RBH0</accession>
<keyword evidence="7" id="KW-1185">Reference proteome</keyword>
<keyword evidence="3 5" id="KW-1133">Transmembrane helix</keyword>
<feature type="transmembrane region" description="Helical" evidence="5">
    <location>
        <begin position="37"/>
        <end position="58"/>
    </location>
</feature>
<reference evidence="6 7" key="1">
    <citation type="journal article" date="2023" name="Elife">
        <title>Identification of key yeast species and microbe-microbe interactions impacting larval growth of Drosophila in the wild.</title>
        <authorList>
            <person name="Mure A."/>
            <person name="Sugiura Y."/>
            <person name="Maeda R."/>
            <person name="Honda K."/>
            <person name="Sakurai N."/>
            <person name="Takahashi Y."/>
            <person name="Watada M."/>
            <person name="Katoh T."/>
            <person name="Gotoh A."/>
            <person name="Gotoh Y."/>
            <person name="Taniguchi I."/>
            <person name="Nakamura K."/>
            <person name="Hayashi T."/>
            <person name="Katayama T."/>
            <person name="Uemura T."/>
            <person name="Hattori Y."/>
        </authorList>
    </citation>
    <scope>NUCLEOTIDE SEQUENCE [LARGE SCALE GENOMIC DNA]</scope>
    <source>
        <strain evidence="6 7">PK-24</strain>
    </source>
</reference>
<name>A0AAV5RBH0_PICKL</name>
<dbReference type="Pfam" id="PF02535">
    <property type="entry name" value="Zip"/>
    <property type="match status" value="2"/>
</dbReference>
<dbReference type="GO" id="GO:0006882">
    <property type="term" value="P:intracellular zinc ion homeostasis"/>
    <property type="evidence" value="ECO:0007669"/>
    <property type="project" value="TreeGrafter"/>
</dbReference>
<evidence type="ECO:0000256" key="3">
    <source>
        <dbReference type="ARBA" id="ARBA00022989"/>
    </source>
</evidence>
<dbReference type="GO" id="GO:0005385">
    <property type="term" value="F:zinc ion transmembrane transporter activity"/>
    <property type="evidence" value="ECO:0007669"/>
    <property type="project" value="TreeGrafter"/>
</dbReference>
<evidence type="ECO:0000313" key="6">
    <source>
        <dbReference type="EMBL" id="GMM47966.1"/>
    </source>
</evidence>
<dbReference type="GO" id="GO:0016020">
    <property type="term" value="C:membrane"/>
    <property type="evidence" value="ECO:0007669"/>
    <property type="project" value="UniProtKB-SubCell"/>
</dbReference>
<evidence type="ECO:0000313" key="7">
    <source>
        <dbReference type="Proteomes" id="UP001378960"/>
    </source>
</evidence>
<evidence type="ECO:0000256" key="2">
    <source>
        <dbReference type="ARBA" id="ARBA00022692"/>
    </source>
</evidence>
<feature type="transmembrane region" description="Helical" evidence="5">
    <location>
        <begin position="70"/>
        <end position="87"/>
    </location>
</feature>
<evidence type="ECO:0000256" key="5">
    <source>
        <dbReference type="SAM" id="Phobius"/>
    </source>
</evidence>
<evidence type="ECO:0000256" key="1">
    <source>
        <dbReference type="ARBA" id="ARBA00004141"/>
    </source>
</evidence>
<feature type="transmembrane region" description="Helical" evidence="5">
    <location>
        <begin position="102"/>
        <end position="120"/>
    </location>
</feature>
<comment type="caution">
    <text evidence="6">The sequence shown here is derived from an EMBL/GenBank/DDBJ whole genome shotgun (WGS) entry which is preliminary data.</text>
</comment>
<gene>
    <name evidence="6" type="ORF">DAPK24_045640</name>
</gene>
<dbReference type="PANTHER" id="PTHR16950">
    <property type="entry name" value="ZINC TRANSPORTER SLC39A7 HISTIDINE-RICH MEMBRANE PROTEIN KE4"/>
    <property type="match status" value="1"/>
</dbReference>
<dbReference type="EMBL" id="BTGB01000009">
    <property type="protein sequence ID" value="GMM47966.1"/>
    <property type="molecule type" value="Genomic_DNA"/>
</dbReference>
<proteinExistence type="predicted"/>
<dbReference type="PANTHER" id="PTHR16950:SF16">
    <property type="entry name" value="ZINC TRANSPORTER ZIP13"/>
    <property type="match status" value="1"/>
</dbReference>
<organism evidence="6 7">
    <name type="scientific">Pichia kluyveri</name>
    <name type="common">Yeast</name>
    <dbReference type="NCBI Taxonomy" id="36015"/>
    <lineage>
        <taxon>Eukaryota</taxon>
        <taxon>Fungi</taxon>
        <taxon>Dikarya</taxon>
        <taxon>Ascomycota</taxon>
        <taxon>Saccharomycotina</taxon>
        <taxon>Pichiomycetes</taxon>
        <taxon>Pichiales</taxon>
        <taxon>Pichiaceae</taxon>
        <taxon>Pichia</taxon>
    </lineage>
</organism>
<evidence type="ECO:0000256" key="4">
    <source>
        <dbReference type="ARBA" id="ARBA00023136"/>
    </source>
</evidence>
<comment type="subcellular location">
    <subcellularLocation>
        <location evidence="1">Membrane</location>
        <topology evidence="1">Multi-pass membrane protein</topology>
    </subcellularLocation>
</comment>
<protein>
    <submittedName>
        <fullName evidence="6">Zn(2+) transporter</fullName>
    </submittedName>
</protein>
<dbReference type="Proteomes" id="UP001378960">
    <property type="component" value="Unassembled WGS sequence"/>
</dbReference>
<dbReference type="AlphaFoldDB" id="A0AAV5RBH0"/>
<keyword evidence="4 5" id="KW-0472">Membrane</keyword>
<sequence length="296" mass="31707">MDQVFAVNRLSYNVFDLSDIIQFISISAFPLTSSENALLGAIYSIIGPSIALFLLIIIPKLASPIIMKPAASFAVGALLGDVFLHMLPECFENSNNNGENNYNQGLIILIGFLIFSIISGEGHNHNHNHNHDHGEHNHKGHSHHNNLALISDFAHNVTDGLALSGAFATSHSVGVSTAIATLLHSIPHSVGDYALRVQSGNGKFKSIFFTLLASSGVLIGSLSSNLLTNESNNYSHSHNHTHTHSHNHNTLLSSLTAGALLFMATSSLRESEISLKNKSSLAALLSGIIIMSVLSH</sequence>
<keyword evidence="2 5" id="KW-0812">Transmembrane</keyword>